<comment type="caution">
    <text evidence="1">The sequence shown here is derived from an EMBL/GenBank/DDBJ whole genome shotgun (WGS) entry which is preliminary data.</text>
</comment>
<accession>A0ABT6MKN2</accession>
<dbReference type="RefSeq" id="WP_280764051.1">
    <property type="nucleotide sequence ID" value="NZ_JARXVC010000029.1"/>
</dbReference>
<proteinExistence type="predicted"/>
<keyword evidence="2" id="KW-1185">Reference proteome</keyword>
<dbReference type="Proteomes" id="UP001160334">
    <property type="component" value="Unassembled WGS sequence"/>
</dbReference>
<gene>
    <name evidence="1" type="ORF">M2280_006139</name>
</gene>
<reference evidence="1 2" key="1">
    <citation type="submission" date="2023-04" db="EMBL/GenBank/DDBJ databases">
        <title>Forest soil microbial communities from Buena Vista Peninsula, Colon Province, Panama.</title>
        <authorList>
            <person name="Bouskill N."/>
        </authorList>
    </citation>
    <scope>NUCLEOTIDE SEQUENCE [LARGE SCALE GENOMIC DNA]</scope>
    <source>
        <strain evidence="1 2">CFH S0262</strain>
    </source>
</reference>
<dbReference type="EMBL" id="JARXVC010000029">
    <property type="protein sequence ID" value="MDH6284876.1"/>
    <property type="molecule type" value="Genomic_DNA"/>
</dbReference>
<protein>
    <submittedName>
        <fullName evidence="1">Uncharacterized protein</fullName>
    </submittedName>
</protein>
<sequence length="43" mass="4599">MNHISNNRQTPVNGLRTGAISTEEIKSRIAAMFGDAPAASQDK</sequence>
<evidence type="ECO:0000313" key="2">
    <source>
        <dbReference type="Proteomes" id="UP001160334"/>
    </source>
</evidence>
<name>A0ABT6MKN2_9NOCA</name>
<organism evidence="1 2">
    <name type="scientific">Prescottella agglutinans</name>
    <dbReference type="NCBI Taxonomy" id="1644129"/>
    <lineage>
        <taxon>Bacteria</taxon>
        <taxon>Bacillati</taxon>
        <taxon>Actinomycetota</taxon>
        <taxon>Actinomycetes</taxon>
        <taxon>Mycobacteriales</taxon>
        <taxon>Nocardiaceae</taxon>
        <taxon>Prescottella</taxon>
    </lineage>
</organism>
<evidence type="ECO:0000313" key="1">
    <source>
        <dbReference type="EMBL" id="MDH6284876.1"/>
    </source>
</evidence>